<dbReference type="AlphaFoldDB" id="A0A9X0KX97"/>
<dbReference type="Proteomes" id="UP000050345">
    <property type="component" value="Unassembled WGS sequence"/>
</dbReference>
<name>A0A9X0KX97_PSESX</name>
<evidence type="ECO:0000313" key="1">
    <source>
        <dbReference type="EMBL" id="KPX16239.1"/>
    </source>
</evidence>
<sequence length="38" mass="4016">MSAYPGSQSPFYFRKDIPKAAGFISPALGVGHVYQGIG</sequence>
<gene>
    <name evidence="1" type="ORF">ALO73_102733</name>
</gene>
<protein>
    <submittedName>
        <fullName evidence="1">Uncharacterized protein</fullName>
    </submittedName>
</protein>
<evidence type="ECO:0000313" key="2">
    <source>
        <dbReference type="Proteomes" id="UP000050345"/>
    </source>
</evidence>
<organism evidence="1 2">
    <name type="scientific">Pseudomonas syringae pv. daphniphylli</name>
    <dbReference type="NCBI Taxonomy" id="264455"/>
    <lineage>
        <taxon>Bacteria</taxon>
        <taxon>Pseudomonadati</taxon>
        <taxon>Pseudomonadota</taxon>
        <taxon>Gammaproteobacteria</taxon>
        <taxon>Pseudomonadales</taxon>
        <taxon>Pseudomonadaceae</taxon>
        <taxon>Pseudomonas</taxon>
        <taxon>Pseudomonas syringae</taxon>
    </lineage>
</organism>
<reference evidence="1 2" key="1">
    <citation type="submission" date="2015-09" db="EMBL/GenBank/DDBJ databases">
        <title>Genome announcement of multiple Pseudomonas syringae strains.</title>
        <authorList>
            <person name="Thakur S."/>
            <person name="Wang P.W."/>
            <person name="Gong Y."/>
            <person name="Weir B.S."/>
            <person name="Guttman D.S."/>
        </authorList>
    </citation>
    <scope>NUCLEOTIDE SEQUENCE [LARGE SCALE GENOMIC DNA]</scope>
    <source>
        <strain evidence="1 2">ICMP9757</strain>
    </source>
</reference>
<comment type="caution">
    <text evidence="1">The sequence shown here is derived from an EMBL/GenBank/DDBJ whole genome shotgun (WGS) entry which is preliminary data.</text>
</comment>
<dbReference type="EMBL" id="LJQF01000085">
    <property type="protein sequence ID" value="KPX16239.1"/>
    <property type="molecule type" value="Genomic_DNA"/>
</dbReference>
<proteinExistence type="predicted"/>
<accession>A0A9X0KX97</accession>